<dbReference type="GO" id="GO:0006633">
    <property type="term" value="P:fatty acid biosynthetic process"/>
    <property type="evidence" value="ECO:0007669"/>
    <property type="project" value="TreeGrafter"/>
</dbReference>
<evidence type="ECO:0000256" key="2">
    <source>
        <dbReference type="SAM" id="MobiDB-lite"/>
    </source>
</evidence>
<dbReference type="Gene3D" id="3.40.47.10">
    <property type="match status" value="1"/>
</dbReference>
<evidence type="ECO:0000313" key="4">
    <source>
        <dbReference type="EMBL" id="EUA08209.1"/>
    </source>
</evidence>
<protein>
    <submittedName>
        <fullName evidence="4">Beta-ketoacyl synthase, N-terminal domain protein</fullName>
    </submittedName>
</protein>
<dbReference type="Pfam" id="PF00109">
    <property type="entry name" value="ketoacyl-synt"/>
    <property type="match status" value="1"/>
</dbReference>
<dbReference type="InterPro" id="IPR014030">
    <property type="entry name" value="Ketoacyl_synth_N"/>
</dbReference>
<evidence type="ECO:0000259" key="3">
    <source>
        <dbReference type="Pfam" id="PF00109"/>
    </source>
</evidence>
<dbReference type="GO" id="GO:0004312">
    <property type="term" value="F:fatty acid synthase activity"/>
    <property type="evidence" value="ECO:0007669"/>
    <property type="project" value="TreeGrafter"/>
</dbReference>
<dbReference type="EMBL" id="JAOB01000091">
    <property type="protein sequence ID" value="EUA08209.1"/>
    <property type="molecule type" value="Genomic_DNA"/>
</dbReference>
<name>X7YM74_MYCXE</name>
<dbReference type="InterPro" id="IPR016039">
    <property type="entry name" value="Thiolase-like"/>
</dbReference>
<sequence>MACRFPARGFAGSLWDMVAEGRDVLPSFQRSRLGPGRPVQSRPDVPGSCYTRTGDSSTVSRFRSGFLGVAPSEALAMGPQQRMFLELSWEPWSGRD</sequence>
<dbReference type="PANTHER" id="PTHR43775:SF51">
    <property type="entry name" value="INACTIVE PHENOLPHTHIOCEROL SYNTHESIS POLYKETIDE SYNTHASE TYPE I PKS1-RELATED"/>
    <property type="match status" value="1"/>
</dbReference>
<dbReference type="InterPro" id="IPR050091">
    <property type="entry name" value="PKS_NRPS_Biosynth_Enz"/>
</dbReference>
<dbReference type="PATRIC" id="fig|1299334.3.peg.9647"/>
<feature type="region of interest" description="Disordered" evidence="2">
    <location>
        <begin position="29"/>
        <end position="53"/>
    </location>
</feature>
<dbReference type="SUPFAM" id="SSF53901">
    <property type="entry name" value="Thiolase-like"/>
    <property type="match status" value="1"/>
</dbReference>
<feature type="domain" description="Beta-ketoacyl synthase-like N-terminal" evidence="3">
    <location>
        <begin position="1"/>
        <end position="92"/>
    </location>
</feature>
<dbReference type="AlphaFoldDB" id="X7YM74"/>
<organism evidence="4">
    <name type="scientific">Mycobacterium xenopi 4042</name>
    <dbReference type="NCBI Taxonomy" id="1299334"/>
    <lineage>
        <taxon>Bacteria</taxon>
        <taxon>Bacillati</taxon>
        <taxon>Actinomycetota</taxon>
        <taxon>Actinomycetes</taxon>
        <taxon>Mycobacteriales</taxon>
        <taxon>Mycobacteriaceae</taxon>
        <taxon>Mycobacterium</taxon>
    </lineage>
</organism>
<evidence type="ECO:0000256" key="1">
    <source>
        <dbReference type="ARBA" id="ARBA00022679"/>
    </source>
</evidence>
<comment type="caution">
    <text evidence="4">The sequence shown here is derived from an EMBL/GenBank/DDBJ whole genome shotgun (WGS) entry which is preliminary data.</text>
</comment>
<dbReference type="PANTHER" id="PTHR43775">
    <property type="entry name" value="FATTY ACID SYNTHASE"/>
    <property type="match status" value="1"/>
</dbReference>
<reference evidence="4" key="1">
    <citation type="submission" date="2014-01" db="EMBL/GenBank/DDBJ databases">
        <authorList>
            <person name="Brown-Elliot B."/>
            <person name="Wallace R."/>
            <person name="Lenaerts A."/>
            <person name="Ordway D."/>
            <person name="DeGroote M.A."/>
            <person name="Parker T."/>
            <person name="Sizemore C."/>
            <person name="Tallon L.J."/>
            <person name="Sadzewicz L.K."/>
            <person name="Sengamalay N."/>
            <person name="Fraser C.M."/>
            <person name="Hine E."/>
            <person name="Shefchek K.A."/>
            <person name="Das S.P."/>
            <person name="Tettelin H."/>
        </authorList>
    </citation>
    <scope>NUCLEOTIDE SEQUENCE [LARGE SCALE GENOMIC DNA]</scope>
    <source>
        <strain evidence="4">4042</strain>
    </source>
</reference>
<gene>
    <name evidence="4" type="ORF">I553_4051</name>
</gene>
<keyword evidence="1" id="KW-0808">Transferase</keyword>
<accession>X7YM74</accession>
<proteinExistence type="predicted"/>